<proteinExistence type="inferred from homology"/>
<name>A0A919MGJ5_9ACTN</name>
<evidence type="ECO:0000256" key="1">
    <source>
        <dbReference type="ARBA" id="ARBA00005417"/>
    </source>
</evidence>
<dbReference type="EMBL" id="BOMM01000051">
    <property type="protein sequence ID" value="GIE13924.1"/>
    <property type="molecule type" value="Genomic_DNA"/>
</dbReference>
<dbReference type="PANTHER" id="PTHR24220">
    <property type="entry name" value="IMPORT ATP-BINDING PROTEIN"/>
    <property type="match status" value="1"/>
</dbReference>
<comment type="similarity">
    <text evidence="1">Belongs to the ABC transporter superfamily.</text>
</comment>
<accession>A0A919MGJ5</accession>
<dbReference type="Gene3D" id="3.40.50.300">
    <property type="entry name" value="P-loop containing nucleotide triphosphate hydrolases"/>
    <property type="match status" value="1"/>
</dbReference>
<dbReference type="Proteomes" id="UP000598174">
    <property type="component" value="Unassembled WGS sequence"/>
</dbReference>
<gene>
    <name evidence="3" type="ORF">Afe05nite_57640</name>
</gene>
<dbReference type="SUPFAM" id="SSF52540">
    <property type="entry name" value="P-loop containing nucleoside triphosphate hydrolases"/>
    <property type="match status" value="1"/>
</dbReference>
<dbReference type="GO" id="GO:0016887">
    <property type="term" value="F:ATP hydrolysis activity"/>
    <property type="evidence" value="ECO:0007669"/>
    <property type="project" value="InterPro"/>
</dbReference>
<dbReference type="GO" id="GO:0022857">
    <property type="term" value="F:transmembrane transporter activity"/>
    <property type="evidence" value="ECO:0007669"/>
    <property type="project" value="TreeGrafter"/>
</dbReference>
<protein>
    <recommendedName>
        <fullName evidence="2">ABC transporter domain-containing protein</fullName>
    </recommendedName>
</protein>
<dbReference type="GO" id="GO:0005886">
    <property type="term" value="C:plasma membrane"/>
    <property type="evidence" value="ECO:0007669"/>
    <property type="project" value="TreeGrafter"/>
</dbReference>
<keyword evidence="4" id="KW-1185">Reference proteome</keyword>
<sequence>MEIRNAPRGRRHARYWTESGWVSLENRPYELSGGEQQRVAIARALITEPQLILADAPTGSFDSDTADAILSLLVERSAMRTLILMTHDRAVAERADQTFTVSRGNVVELSESPLAGATD</sequence>
<evidence type="ECO:0000313" key="4">
    <source>
        <dbReference type="Proteomes" id="UP000598174"/>
    </source>
</evidence>
<dbReference type="InterPro" id="IPR003439">
    <property type="entry name" value="ABC_transporter-like_ATP-bd"/>
</dbReference>
<feature type="domain" description="ABC transporter" evidence="2">
    <location>
        <begin position="24"/>
        <end position="58"/>
    </location>
</feature>
<evidence type="ECO:0000259" key="2">
    <source>
        <dbReference type="Pfam" id="PF00005"/>
    </source>
</evidence>
<dbReference type="PANTHER" id="PTHR24220:SF689">
    <property type="entry name" value="LIPOPROTEIN-RELEASING SYSTEM ATP-BINDING PROTEIN LOLD"/>
    <property type="match status" value="1"/>
</dbReference>
<dbReference type="GO" id="GO:0005524">
    <property type="term" value="F:ATP binding"/>
    <property type="evidence" value="ECO:0007669"/>
    <property type="project" value="InterPro"/>
</dbReference>
<dbReference type="AlphaFoldDB" id="A0A919MGJ5"/>
<comment type="caution">
    <text evidence="3">The sequence shown here is derived from an EMBL/GenBank/DDBJ whole genome shotgun (WGS) entry which is preliminary data.</text>
</comment>
<dbReference type="InterPro" id="IPR027417">
    <property type="entry name" value="P-loop_NTPase"/>
</dbReference>
<evidence type="ECO:0000313" key="3">
    <source>
        <dbReference type="EMBL" id="GIE13924.1"/>
    </source>
</evidence>
<dbReference type="Pfam" id="PF00005">
    <property type="entry name" value="ABC_tran"/>
    <property type="match status" value="1"/>
</dbReference>
<organism evidence="3 4">
    <name type="scientific">Paractinoplanes ferrugineus</name>
    <dbReference type="NCBI Taxonomy" id="113564"/>
    <lineage>
        <taxon>Bacteria</taxon>
        <taxon>Bacillati</taxon>
        <taxon>Actinomycetota</taxon>
        <taxon>Actinomycetes</taxon>
        <taxon>Micromonosporales</taxon>
        <taxon>Micromonosporaceae</taxon>
        <taxon>Paractinoplanes</taxon>
    </lineage>
</organism>
<reference evidence="3" key="1">
    <citation type="submission" date="2021-01" db="EMBL/GenBank/DDBJ databases">
        <title>Whole genome shotgun sequence of Actinoplanes ferrugineus NBRC 15555.</title>
        <authorList>
            <person name="Komaki H."/>
            <person name="Tamura T."/>
        </authorList>
    </citation>
    <scope>NUCLEOTIDE SEQUENCE</scope>
    <source>
        <strain evidence="3">NBRC 15555</strain>
    </source>
</reference>
<dbReference type="InterPro" id="IPR015854">
    <property type="entry name" value="ABC_transpr_LolD-like"/>
</dbReference>